<dbReference type="PANTHER" id="PTHR11487">
    <property type="entry name" value="THIOESTERASE"/>
    <property type="match status" value="1"/>
</dbReference>
<dbReference type="KEGG" id="deo:CAY53_00255"/>
<dbReference type="EMBL" id="CP021255">
    <property type="protein sequence ID" value="AVD70104.1"/>
    <property type="molecule type" value="Genomic_DNA"/>
</dbReference>
<evidence type="ECO:0000313" key="4">
    <source>
        <dbReference type="Proteomes" id="UP000239867"/>
    </source>
</evidence>
<dbReference type="OrthoDB" id="8480037at2"/>
<evidence type="ECO:0000256" key="1">
    <source>
        <dbReference type="ARBA" id="ARBA00007169"/>
    </source>
</evidence>
<comment type="similarity">
    <text evidence="1">Belongs to the thioesterase family.</text>
</comment>
<dbReference type="InterPro" id="IPR001031">
    <property type="entry name" value="Thioesterase"/>
</dbReference>
<sequence>MKQDNPEKNLWLFPAPETSGAAFRLFCFPHAGGGASVFRQWQSHMPAQVQVCSVQLPGRENRMNEQACLVLSHLVERIFTGLYHLFDVPFAFFGHSLGAKIAFELARCAQQNKLPLRCLLVAASRAPHIREPRPLHHLPDQLFLQELRRYSATPEALLANQELMAVFLPLLRADFTLDETYTFQAGPPLACPLCVYGGEEDQDITLEELSAWRQHASGSFVLRMFPGGHFFIKSAADRLLVQLNADLGALI</sequence>
<dbReference type="PANTHER" id="PTHR11487:SF0">
    <property type="entry name" value="S-ACYL FATTY ACID SYNTHASE THIOESTERASE, MEDIUM CHAIN"/>
    <property type="match status" value="1"/>
</dbReference>
<name>A0A2L1GKB4_9BACT</name>
<dbReference type="SUPFAM" id="SSF53474">
    <property type="entry name" value="alpha/beta-Hydrolases"/>
    <property type="match status" value="1"/>
</dbReference>
<dbReference type="RefSeq" id="WP_104935430.1">
    <property type="nucleotide sequence ID" value="NZ_CP021255.1"/>
</dbReference>
<evidence type="ECO:0000259" key="2">
    <source>
        <dbReference type="Pfam" id="PF00975"/>
    </source>
</evidence>
<dbReference type="GO" id="GO:0008610">
    <property type="term" value="P:lipid biosynthetic process"/>
    <property type="evidence" value="ECO:0007669"/>
    <property type="project" value="TreeGrafter"/>
</dbReference>
<accession>A0A2L1GKB4</accession>
<reference evidence="3 4" key="1">
    <citation type="journal article" date="2018" name="MBio">
        <title>Insights into the evolution of host association through the isolation and characterization of a novel human periodontal pathobiont, Desulfobulbus oralis.</title>
        <authorList>
            <person name="Cross K.L."/>
            <person name="Chirania P."/>
            <person name="Xiong W."/>
            <person name="Beall C.J."/>
            <person name="Elkins J.G."/>
            <person name="Giannone R.J."/>
            <person name="Griffen A.L."/>
            <person name="Guss A.M."/>
            <person name="Hettich R.L."/>
            <person name="Joshi S.S."/>
            <person name="Mokrzan E.M."/>
            <person name="Martin R.K."/>
            <person name="Zhulin I.B."/>
            <person name="Leys E.J."/>
            <person name="Podar M."/>
        </authorList>
    </citation>
    <scope>NUCLEOTIDE SEQUENCE [LARGE SCALE GENOMIC DNA]</scope>
    <source>
        <strain evidence="3 4">ORNL</strain>
    </source>
</reference>
<proteinExistence type="inferred from homology"/>
<dbReference type="InterPro" id="IPR012223">
    <property type="entry name" value="TEII"/>
</dbReference>
<dbReference type="Gene3D" id="3.40.50.1820">
    <property type="entry name" value="alpha/beta hydrolase"/>
    <property type="match status" value="1"/>
</dbReference>
<dbReference type="AlphaFoldDB" id="A0A2L1GKB4"/>
<evidence type="ECO:0000313" key="3">
    <source>
        <dbReference type="EMBL" id="AVD70104.1"/>
    </source>
</evidence>
<organism evidence="3 4">
    <name type="scientific">Desulfobulbus oralis</name>
    <dbReference type="NCBI Taxonomy" id="1986146"/>
    <lineage>
        <taxon>Bacteria</taxon>
        <taxon>Pseudomonadati</taxon>
        <taxon>Thermodesulfobacteriota</taxon>
        <taxon>Desulfobulbia</taxon>
        <taxon>Desulfobulbales</taxon>
        <taxon>Desulfobulbaceae</taxon>
        <taxon>Desulfobulbus</taxon>
    </lineage>
</organism>
<dbReference type="InterPro" id="IPR029058">
    <property type="entry name" value="AB_hydrolase_fold"/>
</dbReference>
<dbReference type="Pfam" id="PF00975">
    <property type="entry name" value="Thioesterase"/>
    <property type="match status" value="1"/>
</dbReference>
<dbReference type="Proteomes" id="UP000239867">
    <property type="component" value="Chromosome"/>
</dbReference>
<keyword evidence="4" id="KW-1185">Reference proteome</keyword>
<gene>
    <name evidence="3" type="ORF">CAY53_00255</name>
</gene>
<feature type="domain" description="Thioesterase" evidence="2">
    <location>
        <begin position="24"/>
        <end position="245"/>
    </location>
</feature>
<protein>
    <recommendedName>
        <fullName evidence="2">Thioesterase domain-containing protein</fullName>
    </recommendedName>
</protein>